<gene>
    <name evidence="10" type="ORF">AXI58_13680</name>
</gene>
<dbReference type="GO" id="GO:0140359">
    <property type="term" value="F:ABC-type transporter activity"/>
    <property type="evidence" value="ECO:0007669"/>
    <property type="project" value="InterPro"/>
</dbReference>
<keyword evidence="4" id="KW-1003">Cell membrane</keyword>
<dbReference type="InterPro" id="IPR047817">
    <property type="entry name" value="ABC2_TM_bact-type"/>
</dbReference>
<comment type="subcellular location">
    <subcellularLocation>
        <location evidence="1">Cell membrane</location>
        <topology evidence="1">Multi-pass membrane protein</topology>
    </subcellularLocation>
</comment>
<dbReference type="Pfam" id="PF12698">
    <property type="entry name" value="ABC2_membrane_3"/>
    <property type="match status" value="1"/>
</dbReference>
<keyword evidence="5 8" id="KW-0812">Transmembrane</keyword>
<protein>
    <submittedName>
        <fullName evidence="10">ABC transporter permease</fullName>
    </submittedName>
</protein>
<dbReference type="EMBL" id="LSBA01000008">
    <property type="protein sequence ID" value="KXZ21025.1"/>
    <property type="molecule type" value="Genomic_DNA"/>
</dbReference>
<feature type="transmembrane region" description="Helical" evidence="8">
    <location>
        <begin position="203"/>
        <end position="225"/>
    </location>
</feature>
<reference evidence="11" key="1">
    <citation type="submission" date="2016-02" db="EMBL/GenBank/DDBJ databases">
        <authorList>
            <person name="Dunlap C."/>
        </authorList>
    </citation>
    <scope>NUCLEOTIDE SEQUENCE [LARGE SCALE GENOMIC DNA]</scope>
    <source>
        <strain evidence="11">NRRL B-41092</strain>
    </source>
</reference>
<dbReference type="PANTHER" id="PTHR30294">
    <property type="entry name" value="MEMBRANE COMPONENT OF ABC TRANSPORTER YHHJ-RELATED"/>
    <property type="match status" value="1"/>
</dbReference>
<dbReference type="RefSeq" id="WP_061521322.1">
    <property type="nucleotide sequence ID" value="NZ_JARLZY010000016.1"/>
</dbReference>
<comment type="caution">
    <text evidence="10">The sequence shown here is derived from an EMBL/GenBank/DDBJ whole genome shotgun (WGS) entry which is preliminary data.</text>
</comment>
<proteinExistence type="inferred from homology"/>
<feature type="transmembrane region" description="Helical" evidence="8">
    <location>
        <begin position="21"/>
        <end position="40"/>
    </location>
</feature>
<evidence type="ECO:0000313" key="10">
    <source>
        <dbReference type="EMBL" id="KXZ21025.1"/>
    </source>
</evidence>
<evidence type="ECO:0000256" key="5">
    <source>
        <dbReference type="ARBA" id="ARBA00022692"/>
    </source>
</evidence>
<evidence type="ECO:0000256" key="3">
    <source>
        <dbReference type="ARBA" id="ARBA00022448"/>
    </source>
</evidence>
<dbReference type="PANTHER" id="PTHR30294:SF48">
    <property type="entry name" value="LINEARMYCIN RESISTANCE PERMEASE PROTEIN LNRM"/>
    <property type="match status" value="1"/>
</dbReference>
<evidence type="ECO:0000256" key="4">
    <source>
        <dbReference type="ARBA" id="ARBA00022475"/>
    </source>
</evidence>
<evidence type="ECO:0000256" key="8">
    <source>
        <dbReference type="SAM" id="Phobius"/>
    </source>
</evidence>
<feature type="transmembrane region" description="Helical" evidence="8">
    <location>
        <begin position="367"/>
        <end position="389"/>
    </location>
</feature>
<feature type="transmembrane region" description="Helical" evidence="8">
    <location>
        <begin position="310"/>
        <end position="331"/>
    </location>
</feature>
<feature type="transmembrane region" description="Helical" evidence="8">
    <location>
        <begin position="283"/>
        <end position="303"/>
    </location>
</feature>
<feature type="transmembrane region" description="Helical" evidence="8">
    <location>
        <begin position="246"/>
        <end position="271"/>
    </location>
</feature>
<dbReference type="GO" id="GO:0005886">
    <property type="term" value="C:plasma membrane"/>
    <property type="evidence" value="ECO:0007669"/>
    <property type="project" value="UniProtKB-SubCell"/>
</dbReference>
<dbReference type="PROSITE" id="PS51012">
    <property type="entry name" value="ABC_TM2"/>
    <property type="match status" value="1"/>
</dbReference>
<dbReference type="Gene3D" id="3.40.1710.10">
    <property type="entry name" value="abc type-2 transporter like domain"/>
    <property type="match status" value="1"/>
</dbReference>
<dbReference type="OrthoDB" id="3078158at2"/>
<evidence type="ECO:0000256" key="7">
    <source>
        <dbReference type="ARBA" id="ARBA00023136"/>
    </source>
</evidence>
<dbReference type="STRING" id="1793963.AXI58_13680"/>
<dbReference type="Proteomes" id="UP000075430">
    <property type="component" value="Unassembled WGS sequence"/>
</dbReference>
<evidence type="ECO:0000259" key="9">
    <source>
        <dbReference type="PROSITE" id="PS51012"/>
    </source>
</evidence>
<organism evidence="10 11">
    <name type="scientific">Bacillus nakamurai</name>
    <dbReference type="NCBI Taxonomy" id="1793963"/>
    <lineage>
        <taxon>Bacteria</taxon>
        <taxon>Bacillati</taxon>
        <taxon>Bacillota</taxon>
        <taxon>Bacilli</taxon>
        <taxon>Bacillales</taxon>
        <taxon>Bacillaceae</taxon>
        <taxon>Bacillus</taxon>
    </lineage>
</organism>
<keyword evidence="11" id="KW-1185">Reference proteome</keyword>
<name>A0A150F846_9BACI</name>
<evidence type="ECO:0000256" key="6">
    <source>
        <dbReference type="ARBA" id="ARBA00022989"/>
    </source>
</evidence>
<feature type="domain" description="ABC transmembrane type-2" evidence="9">
    <location>
        <begin position="166"/>
        <end position="392"/>
    </location>
</feature>
<dbReference type="AlphaFoldDB" id="A0A150F846"/>
<accession>A0A150F846</accession>
<keyword evidence="3" id="KW-0813">Transport</keyword>
<keyword evidence="7 8" id="KW-0472">Membrane</keyword>
<dbReference type="InterPro" id="IPR051449">
    <property type="entry name" value="ABC-2_transporter_component"/>
</dbReference>
<sequence length="396" mass="43670">MRTLFQLLILDFRLLAAQKSFYLKLILFPALMILILGTVFHDSDSRMQPFDVAFFSADHAEKPLGDVLKDDVLKQSDVIHVKKADSFQEGKKLVASGKASVFVYVPKGFTEAAENNKKTSISVIADNKASVNGDIVETMADSFVTRIKAVHSEEKEVLKHSGHLSKAEIETVVSGLTSHSEKAVNIPKQTAGELTASISAMQYYSIAMVVMFSIMTAFVLVHGIVEERQQRTLFRIKSMPVLHIQYVAGKLLGIMFAILMQMAAVILISSIVYQVKWGNLFEMFLVTAVYSFVIGSMVLLWGFTAKNHAAVSSMAAPILYLFSFLGGSFIVKDSLPDKLRIVQEIIPNGKAINSYVSVTQHAGLSGIWIDLAEMAVIGAVFLCMTIWVFKQKEAVS</sequence>
<evidence type="ECO:0000256" key="1">
    <source>
        <dbReference type="ARBA" id="ARBA00004651"/>
    </source>
</evidence>
<comment type="similarity">
    <text evidence="2">Belongs to the ABC-2 integral membrane protein family.</text>
</comment>
<evidence type="ECO:0000256" key="2">
    <source>
        <dbReference type="ARBA" id="ARBA00007783"/>
    </source>
</evidence>
<keyword evidence="6 8" id="KW-1133">Transmembrane helix</keyword>
<evidence type="ECO:0000313" key="11">
    <source>
        <dbReference type="Proteomes" id="UP000075430"/>
    </source>
</evidence>
<dbReference type="InterPro" id="IPR013525">
    <property type="entry name" value="ABC2_TM"/>
</dbReference>